<accession>A0ABD1HZC3</accession>
<dbReference type="Proteomes" id="UP001567538">
    <property type="component" value="Unassembled WGS sequence"/>
</dbReference>
<dbReference type="Gene3D" id="3.30.40.10">
    <property type="entry name" value="Zinc/RING finger domain, C3HC4 (zinc finger)"/>
    <property type="match status" value="1"/>
</dbReference>
<keyword evidence="9" id="KW-1185">Reference proteome</keyword>
<dbReference type="SUPFAM" id="SSF57903">
    <property type="entry name" value="FYVE/PHD zinc finger"/>
    <property type="match status" value="1"/>
</dbReference>
<proteinExistence type="predicted"/>
<dbReference type="Pfam" id="PF23121">
    <property type="entry name" value="SPOC_AIPP2"/>
    <property type="match status" value="1"/>
</dbReference>
<evidence type="ECO:0000256" key="3">
    <source>
        <dbReference type="ARBA" id="ARBA00022833"/>
    </source>
</evidence>
<feature type="compositionally biased region" description="Basic and acidic residues" evidence="6">
    <location>
        <begin position="204"/>
        <end position="222"/>
    </location>
</feature>
<dbReference type="EMBL" id="JBEAFC010000003">
    <property type="protein sequence ID" value="KAL1561164.1"/>
    <property type="molecule type" value="Genomic_DNA"/>
</dbReference>
<feature type="compositionally biased region" description="Low complexity" evidence="6">
    <location>
        <begin position="321"/>
        <end position="333"/>
    </location>
</feature>
<evidence type="ECO:0000256" key="6">
    <source>
        <dbReference type="SAM" id="MobiDB-lite"/>
    </source>
</evidence>
<dbReference type="PANTHER" id="PTHR33304">
    <property type="match status" value="1"/>
</dbReference>
<evidence type="ECO:0000313" key="8">
    <source>
        <dbReference type="EMBL" id="KAL1561164.1"/>
    </source>
</evidence>
<dbReference type="PROSITE" id="PS01359">
    <property type="entry name" value="ZF_PHD_1"/>
    <property type="match status" value="1"/>
</dbReference>
<feature type="compositionally biased region" description="Polar residues" evidence="6">
    <location>
        <begin position="262"/>
        <end position="275"/>
    </location>
</feature>
<dbReference type="InterPro" id="IPR011011">
    <property type="entry name" value="Znf_FYVE_PHD"/>
</dbReference>
<gene>
    <name evidence="8" type="ORF">AAHA92_03903</name>
</gene>
<evidence type="ECO:0000256" key="2">
    <source>
        <dbReference type="ARBA" id="ARBA00022771"/>
    </source>
</evidence>
<evidence type="ECO:0000256" key="5">
    <source>
        <dbReference type="ARBA" id="ARBA00023163"/>
    </source>
</evidence>
<evidence type="ECO:0000256" key="4">
    <source>
        <dbReference type="ARBA" id="ARBA00023015"/>
    </source>
</evidence>
<dbReference type="InterPro" id="IPR013083">
    <property type="entry name" value="Znf_RING/FYVE/PHD"/>
</dbReference>
<dbReference type="PANTHER" id="PTHR33304:SF18">
    <property type="entry name" value="CHROMATIN REGULATOR PHD FAMILY-RELATED"/>
    <property type="match status" value="1"/>
</dbReference>
<dbReference type="AlphaFoldDB" id="A0ABD1HZC3"/>
<keyword evidence="3" id="KW-0862">Zinc</keyword>
<evidence type="ECO:0000259" key="7">
    <source>
        <dbReference type="Pfam" id="PF23121"/>
    </source>
</evidence>
<dbReference type="InterPro" id="IPR056280">
    <property type="entry name" value="AIPP2-like_SPOC"/>
</dbReference>
<feature type="region of interest" description="Disordered" evidence="6">
    <location>
        <begin position="122"/>
        <end position="143"/>
    </location>
</feature>
<feature type="region of interest" description="Disordered" evidence="6">
    <location>
        <begin position="203"/>
        <end position="222"/>
    </location>
</feature>
<protein>
    <recommendedName>
        <fullName evidence="7">AIPP2-like SPOC-like domain-containing protein</fullName>
    </recommendedName>
</protein>
<feature type="domain" description="AIPP2-like SPOC-like" evidence="7">
    <location>
        <begin position="412"/>
        <end position="539"/>
    </location>
</feature>
<dbReference type="GO" id="GO:0008270">
    <property type="term" value="F:zinc ion binding"/>
    <property type="evidence" value="ECO:0007669"/>
    <property type="project" value="UniProtKB-KW"/>
</dbReference>
<comment type="caution">
    <text evidence="8">The sequence shown here is derived from an EMBL/GenBank/DDBJ whole genome shotgun (WGS) entry which is preliminary data.</text>
</comment>
<sequence>MIKLSILFYPFFRLKEISWHCEDAAVVDVDHSRYPSCGNMTRRPSTPEIVCLQCGDVGFRNSFVYCVKCLKFAVHRYCLNVLPKSLDEFVRWLCDDCEAEVRNQQRPLLRYYDTRHKTRERLASEHIQSNSGTRERSASEHIQSDYGTGTKKKCIVALTIEVHASQSYDLCAKMDLVEQSETDSNCHTAGLGMIGEAIVLSAADESKRRHEQSSSPSYKKENIEDNLVLSMLSADDTSQRDSAVEKRSVSPVSDLRKGRDTICSNTSGRSHNECTNAGFNEPAKLASESALTEDMKGATASLKRYYGLHRGSDVKTTPALSRFSSDSVSSGSSKKTKPDTPSAANLMDHEREPLFAQRVKKHKGFDSGTPSACMTAERRSINPTCDGFSKDSTISPPDDCHIRAEPVMEPIWRGSFSISNNEDEILEDIMAHMSISACLKVYNEARQFIPLLHLEMLPGSRVWPQCFGSSESSAGNIALYFFPSERSERLYDDLVDEMVEKELALKAIVKDAELLVFPSTKLPLSHWRFQGKYYLWGVFREKQARAASRCQPSYNPVMRKDRVDENGNVAANLEGRRPLVHY</sequence>
<keyword evidence="2" id="KW-0863">Zinc-finger</keyword>
<organism evidence="8 9">
    <name type="scientific">Salvia divinorum</name>
    <name type="common">Maria pastora</name>
    <name type="synonym">Diviner's sage</name>
    <dbReference type="NCBI Taxonomy" id="28513"/>
    <lineage>
        <taxon>Eukaryota</taxon>
        <taxon>Viridiplantae</taxon>
        <taxon>Streptophyta</taxon>
        <taxon>Embryophyta</taxon>
        <taxon>Tracheophyta</taxon>
        <taxon>Spermatophyta</taxon>
        <taxon>Magnoliopsida</taxon>
        <taxon>eudicotyledons</taxon>
        <taxon>Gunneridae</taxon>
        <taxon>Pentapetalae</taxon>
        <taxon>asterids</taxon>
        <taxon>lamiids</taxon>
        <taxon>Lamiales</taxon>
        <taxon>Lamiaceae</taxon>
        <taxon>Nepetoideae</taxon>
        <taxon>Mentheae</taxon>
        <taxon>Salviinae</taxon>
        <taxon>Salvia</taxon>
        <taxon>Salvia subgen. Calosphace</taxon>
    </lineage>
</organism>
<keyword evidence="5" id="KW-0804">Transcription</keyword>
<dbReference type="InterPro" id="IPR019786">
    <property type="entry name" value="Zinc_finger_PHD-type_CS"/>
</dbReference>
<name>A0ABD1HZC3_SALDI</name>
<reference evidence="8 9" key="1">
    <citation type="submission" date="2024-06" db="EMBL/GenBank/DDBJ databases">
        <title>A chromosome level genome sequence of Diviner's sage (Salvia divinorum).</title>
        <authorList>
            <person name="Ford S.A."/>
            <person name="Ro D.-K."/>
            <person name="Ness R.W."/>
            <person name="Phillips M.A."/>
        </authorList>
    </citation>
    <scope>NUCLEOTIDE SEQUENCE [LARGE SCALE GENOMIC DNA]</scope>
    <source>
        <strain evidence="8">SAF-2024a</strain>
        <tissue evidence="8">Leaf</tissue>
    </source>
</reference>
<feature type="region of interest" description="Disordered" evidence="6">
    <location>
        <begin position="316"/>
        <end position="345"/>
    </location>
</feature>
<evidence type="ECO:0000256" key="1">
    <source>
        <dbReference type="ARBA" id="ARBA00022723"/>
    </source>
</evidence>
<keyword evidence="1" id="KW-0479">Metal-binding</keyword>
<dbReference type="InterPro" id="IPR049914">
    <property type="entry name" value="PHD1-3/5-6"/>
</dbReference>
<feature type="compositionally biased region" description="Basic and acidic residues" evidence="6">
    <location>
        <begin position="133"/>
        <end position="143"/>
    </location>
</feature>
<feature type="compositionally biased region" description="Basic and acidic residues" evidence="6">
    <location>
        <begin position="237"/>
        <end position="260"/>
    </location>
</feature>
<dbReference type="CDD" id="cd15489">
    <property type="entry name" value="PHD_SF"/>
    <property type="match status" value="1"/>
</dbReference>
<keyword evidence="4" id="KW-0805">Transcription regulation</keyword>
<evidence type="ECO:0000313" key="9">
    <source>
        <dbReference type="Proteomes" id="UP001567538"/>
    </source>
</evidence>
<feature type="region of interest" description="Disordered" evidence="6">
    <location>
        <begin position="235"/>
        <end position="275"/>
    </location>
</feature>